<evidence type="ECO:0000256" key="1">
    <source>
        <dbReference type="SAM" id="Phobius"/>
    </source>
</evidence>
<keyword evidence="1" id="KW-0812">Transmembrane</keyword>
<accession>A0A328ZMA0</accession>
<keyword evidence="1" id="KW-1133">Transmembrane helix</keyword>
<dbReference type="RefSeq" id="WP_111875574.1">
    <property type="nucleotide sequence ID" value="NZ_QLTA01000002.1"/>
</dbReference>
<dbReference type="EMBL" id="QLTA01000002">
    <property type="protein sequence ID" value="RAR86153.1"/>
    <property type="molecule type" value="Genomic_DNA"/>
</dbReference>
<evidence type="ECO:0000313" key="2">
    <source>
        <dbReference type="EMBL" id="RAR86153.1"/>
    </source>
</evidence>
<dbReference type="Proteomes" id="UP000248856">
    <property type="component" value="Unassembled WGS sequence"/>
</dbReference>
<protein>
    <submittedName>
        <fullName evidence="2">Uncharacterized protein</fullName>
    </submittedName>
</protein>
<reference evidence="2 3" key="1">
    <citation type="submission" date="2018-06" db="EMBL/GenBank/DDBJ databases">
        <title>Genomic Encyclopedia of Archaeal and Bacterial Type Strains, Phase II (KMG-II): from individual species to whole genera.</title>
        <authorList>
            <person name="Goeker M."/>
        </authorList>
    </citation>
    <scope>NUCLEOTIDE SEQUENCE [LARGE SCALE GENOMIC DNA]</scope>
    <source>
        <strain evidence="2 3">CFPB 3232</strain>
    </source>
</reference>
<proteinExistence type="predicted"/>
<feature type="transmembrane region" description="Helical" evidence="1">
    <location>
        <begin position="57"/>
        <end position="77"/>
    </location>
</feature>
<comment type="caution">
    <text evidence="2">The sequence shown here is derived from an EMBL/GenBank/DDBJ whole genome shotgun (WGS) entry which is preliminary data.</text>
</comment>
<sequence length="86" mass="9254">MTRPPSTPPSTASSAAERKQESELLFKGVTCALIGAVILLAPHYARSLGVRDLMAQASVVGWFALVLGLAFMGRYGLRRLRGRGPR</sequence>
<name>A0A328ZMA0_9BURK</name>
<dbReference type="AlphaFoldDB" id="A0A328ZMA0"/>
<gene>
    <name evidence="2" type="ORF">AX018_1002114</name>
</gene>
<feature type="transmembrane region" description="Helical" evidence="1">
    <location>
        <begin position="24"/>
        <end position="45"/>
    </location>
</feature>
<keyword evidence="1" id="KW-0472">Membrane</keyword>
<keyword evidence="3" id="KW-1185">Reference proteome</keyword>
<dbReference type="OrthoDB" id="8795428at2"/>
<evidence type="ECO:0000313" key="3">
    <source>
        <dbReference type="Proteomes" id="UP000248856"/>
    </source>
</evidence>
<organism evidence="2 3">
    <name type="scientific">Paracidovorax anthurii</name>
    <dbReference type="NCBI Taxonomy" id="78229"/>
    <lineage>
        <taxon>Bacteria</taxon>
        <taxon>Pseudomonadati</taxon>
        <taxon>Pseudomonadota</taxon>
        <taxon>Betaproteobacteria</taxon>
        <taxon>Burkholderiales</taxon>
        <taxon>Comamonadaceae</taxon>
        <taxon>Paracidovorax</taxon>
    </lineage>
</organism>